<comment type="caution">
    <text evidence="3">The sequence shown here is derived from an EMBL/GenBank/DDBJ whole genome shotgun (WGS) entry which is preliminary data.</text>
</comment>
<dbReference type="PANTHER" id="PTHR34482:SF49">
    <property type="entry name" value="RETROTRANSPOSON GAG DOMAIN-CONTAINING PROTEIN"/>
    <property type="match status" value="1"/>
</dbReference>
<feature type="domain" description="Retrotransposon gag" evidence="2">
    <location>
        <begin position="174"/>
        <end position="271"/>
    </location>
</feature>
<keyword evidence="4" id="KW-1185">Reference proteome</keyword>
<evidence type="ECO:0000313" key="4">
    <source>
        <dbReference type="Proteomes" id="UP001318860"/>
    </source>
</evidence>
<feature type="region of interest" description="Disordered" evidence="1">
    <location>
        <begin position="63"/>
        <end position="84"/>
    </location>
</feature>
<dbReference type="InterPro" id="IPR005162">
    <property type="entry name" value="Retrotrans_gag_dom"/>
</dbReference>
<sequence>MKVLDYERKFNQLSRYATHLISTDQMKAERFVEGLRPELSGIVSVLGDAVDRAQLVAMAPQRVNRNHNQEAAGDETPARNAPVQGNMGDLANIVANLVTIVQGLTQHNVANAQNGQNHHAPMDTTSQVVEQFRRYRPPVLTGREDPVDVEEWIGELEAVFDLIACSEAHRVSCAIFQLKQDAKHWWDLHRRTIPDEERNALTWRDFKEIVAHQFFPQAHRNKKTKEFMSLVQGNMKVLDYERKFNQLSRYATHLISTDQMKAERFVEGLRPELSGIVSVLGDVTYA</sequence>
<dbReference type="PANTHER" id="PTHR34482">
    <property type="entry name" value="DNA DAMAGE-INDUCIBLE PROTEIN 1-LIKE"/>
    <property type="match status" value="1"/>
</dbReference>
<organism evidence="3 4">
    <name type="scientific">Rehmannia glutinosa</name>
    <name type="common">Chinese foxglove</name>
    <dbReference type="NCBI Taxonomy" id="99300"/>
    <lineage>
        <taxon>Eukaryota</taxon>
        <taxon>Viridiplantae</taxon>
        <taxon>Streptophyta</taxon>
        <taxon>Embryophyta</taxon>
        <taxon>Tracheophyta</taxon>
        <taxon>Spermatophyta</taxon>
        <taxon>Magnoliopsida</taxon>
        <taxon>eudicotyledons</taxon>
        <taxon>Gunneridae</taxon>
        <taxon>Pentapetalae</taxon>
        <taxon>asterids</taxon>
        <taxon>lamiids</taxon>
        <taxon>Lamiales</taxon>
        <taxon>Orobanchaceae</taxon>
        <taxon>Rehmannieae</taxon>
        <taxon>Rehmannia</taxon>
    </lineage>
</organism>
<dbReference type="Proteomes" id="UP001318860">
    <property type="component" value="Unassembled WGS sequence"/>
</dbReference>
<gene>
    <name evidence="3" type="ORF">DH2020_000668</name>
</gene>
<name>A0ABR0XX93_REHGL</name>
<dbReference type="EMBL" id="JABTTQ020000001">
    <property type="protein sequence ID" value="KAK6163804.1"/>
    <property type="molecule type" value="Genomic_DNA"/>
</dbReference>
<evidence type="ECO:0000259" key="2">
    <source>
        <dbReference type="Pfam" id="PF03732"/>
    </source>
</evidence>
<evidence type="ECO:0000313" key="3">
    <source>
        <dbReference type="EMBL" id="KAK6163804.1"/>
    </source>
</evidence>
<evidence type="ECO:0000256" key="1">
    <source>
        <dbReference type="SAM" id="MobiDB-lite"/>
    </source>
</evidence>
<protein>
    <recommendedName>
        <fullName evidence="2">Retrotransposon gag domain-containing protein</fullName>
    </recommendedName>
</protein>
<proteinExistence type="predicted"/>
<accession>A0ABR0XX93</accession>
<dbReference type="Pfam" id="PF03732">
    <property type="entry name" value="Retrotrans_gag"/>
    <property type="match status" value="1"/>
</dbReference>
<reference evidence="3 4" key="1">
    <citation type="journal article" date="2021" name="Comput. Struct. Biotechnol. J.">
        <title>De novo genome assembly of the potent medicinal plant Rehmannia glutinosa using nanopore technology.</title>
        <authorList>
            <person name="Ma L."/>
            <person name="Dong C."/>
            <person name="Song C."/>
            <person name="Wang X."/>
            <person name="Zheng X."/>
            <person name="Niu Y."/>
            <person name="Chen S."/>
            <person name="Feng W."/>
        </authorList>
    </citation>
    <scope>NUCLEOTIDE SEQUENCE [LARGE SCALE GENOMIC DNA]</scope>
    <source>
        <strain evidence="3">DH-2019</strain>
    </source>
</reference>